<dbReference type="EMBL" id="AFAR01000162">
    <property type="protein sequence ID" value="EGF27095.1"/>
    <property type="molecule type" value="Genomic_DNA"/>
</dbReference>
<dbReference type="AlphaFoldDB" id="F2AT99"/>
<name>F2AT99_RHOBT</name>
<reference evidence="1 2" key="1">
    <citation type="journal article" date="2013" name="Mar. Genomics">
        <title>Expression of sulfatases in Rhodopirellula baltica and the diversity of sulfatases in the genus Rhodopirellula.</title>
        <authorList>
            <person name="Wegner C.E."/>
            <person name="Richter-Heitmann T."/>
            <person name="Klindworth A."/>
            <person name="Klockow C."/>
            <person name="Richter M."/>
            <person name="Achstetter T."/>
            <person name="Glockner F.O."/>
            <person name="Harder J."/>
        </authorList>
    </citation>
    <scope>NUCLEOTIDE SEQUENCE [LARGE SCALE GENOMIC DNA]</scope>
    <source>
        <strain evidence="1 2">WH47</strain>
    </source>
</reference>
<organism evidence="1 2">
    <name type="scientific">Rhodopirellula baltica WH47</name>
    <dbReference type="NCBI Taxonomy" id="991778"/>
    <lineage>
        <taxon>Bacteria</taxon>
        <taxon>Pseudomonadati</taxon>
        <taxon>Planctomycetota</taxon>
        <taxon>Planctomycetia</taxon>
        <taxon>Pirellulales</taxon>
        <taxon>Pirellulaceae</taxon>
        <taxon>Rhodopirellula</taxon>
    </lineage>
</organism>
<sequence>MSLVENEHRLRQAVRQIGKCLAAGKADAGPVASSAS</sequence>
<proteinExistence type="predicted"/>
<accession>F2AT99</accession>
<evidence type="ECO:0000313" key="1">
    <source>
        <dbReference type="EMBL" id="EGF27095.1"/>
    </source>
</evidence>
<dbReference type="Proteomes" id="UP000006222">
    <property type="component" value="Unassembled WGS sequence"/>
</dbReference>
<gene>
    <name evidence="1" type="ORF">RBWH47_04104</name>
</gene>
<protein>
    <submittedName>
        <fullName evidence="1">Uncharacterized protein</fullName>
    </submittedName>
</protein>
<evidence type="ECO:0000313" key="2">
    <source>
        <dbReference type="Proteomes" id="UP000006222"/>
    </source>
</evidence>
<comment type="caution">
    <text evidence="1">The sequence shown here is derived from an EMBL/GenBank/DDBJ whole genome shotgun (WGS) entry which is preliminary data.</text>
</comment>
<dbReference type="PATRIC" id="fig|991778.3.peg.3124"/>